<dbReference type="AlphaFoldDB" id="I4AFI8"/>
<dbReference type="Proteomes" id="UP000006054">
    <property type="component" value="Chromosome"/>
</dbReference>
<dbReference type="STRING" id="880071.Fleli_0229"/>
<evidence type="ECO:0000313" key="3">
    <source>
        <dbReference type="Proteomes" id="UP000006054"/>
    </source>
</evidence>
<dbReference type="PANTHER" id="PTHR34009">
    <property type="entry name" value="PROTEIN STAR"/>
    <property type="match status" value="1"/>
</dbReference>
<dbReference type="Gene3D" id="3.40.50.150">
    <property type="entry name" value="Vaccinia Virus protein VP39"/>
    <property type="match status" value="1"/>
</dbReference>
<evidence type="ECO:0000313" key="2">
    <source>
        <dbReference type="EMBL" id="AFM02723.1"/>
    </source>
</evidence>
<dbReference type="KEGG" id="fli:Fleli_0229"/>
<proteinExistence type="predicted"/>
<keyword evidence="3" id="KW-1185">Reference proteome</keyword>
<dbReference type="InterPro" id="IPR029063">
    <property type="entry name" value="SAM-dependent_MTases_sf"/>
</dbReference>
<dbReference type="GO" id="GO:0016197">
    <property type="term" value="P:endosomal transport"/>
    <property type="evidence" value="ECO:0007669"/>
    <property type="project" value="TreeGrafter"/>
</dbReference>
<name>I4AFI8_BERLS</name>
<evidence type="ECO:0000259" key="1">
    <source>
        <dbReference type="Pfam" id="PF05050"/>
    </source>
</evidence>
<dbReference type="GO" id="GO:0005886">
    <property type="term" value="C:plasma membrane"/>
    <property type="evidence" value="ECO:0007669"/>
    <property type="project" value="TreeGrafter"/>
</dbReference>
<accession>I4AFI8</accession>
<dbReference type="OrthoDB" id="9801609at2"/>
<dbReference type="SUPFAM" id="SSF53335">
    <property type="entry name" value="S-adenosyl-L-methionine-dependent methyltransferases"/>
    <property type="match status" value="1"/>
</dbReference>
<dbReference type="PATRIC" id="fig|880071.3.peg.222"/>
<dbReference type="GO" id="GO:0006888">
    <property type="term" value="P:endoplasmic reticulum to Golgi vesicle-mediated transport"/>
    <property type="evidence" value="ECO:0007669"/>
    <property type="project" value="TreeGrafter"/>
</dbReference>
<gene>
    <name evidence="2" type="ordered locus">Fleli_0229</name>
</gene>
<reference evidence="3" key="1">
    <citation type="submission" date="2012-06" db="EMBL/GenBank/DDBJ databases">
        <title>The complete genome of Flexibacter litoralis DSM 6794.</title>
        <authorList>
            <person name="Lucas S."/>
            <person name="Copeland A."/>
            <person name="Lapidus A."/>
            <person name="Glavina del Rio T."/>
            <person name="Dalin E."/>
            <person name="Tice H."/>
            <person name="Bruce D."/>
            <person name="Goodwin L."/>
            <person name="Pitluck S."/>
            <person name="Peters L."/>
            <person name="Ovchinnikova G."/>
            <person name="Lu M."/>
            <person name="Kyrpides N."/>
            <person name="Mavromatis K."/>
            <person name="Ivanova N."/>
            <person name="Brettin T."/>
            <person name="Detter J.C."/>
            <person name="Han C."/>
            <person name="Larimer F."/>
            <person name="Land M."/>
            <person name="Hauser L."/>
            <person name="Markowitz V."/>
            <person name="Cheng J.-F."/>
            <person name="Hugenholtz P."/>
            <person name="Woyke T."/>
            <person name="Wu D."/>
            <person name="Spring S."/>
            <person name="Lang E."/>
            <person name="Kopitz M."/>
            <person name="Brambilla E."/>
            <person name="Klenk H.-P."/>
            <person name="Eisen J.A."/>
        </authorList>
    </citation>
    <scope>NUCLEOTIDE SEQUENCE [LARGE SCALE GENOMIC DNA]</scope>
    <source>
        <strain evidence="3">ATCC 23117 / DSM 6794 / NBRC 15988 / NCIMB 1366 / Sio-4</strain>
    </source>
</reference>
<dbReference type="GO" id="GO:0005737">
    <property type="term" value="C:cytoplasm"/>
    <property type="evidence" value="ECO:0007669"/>
    <property type="project" value="GOC"/>
</dbReference>
<protein>
    <recommendedName>
        <fullName evidence="1">Methyltransferase FkbM domain-containing protein</fullName>
    </recommendedName>
</protein>
<sequence>MKNTIVKFLRNIFPTTLKNVIAEPYLEKEREKNKEAQYFVNLSYSQEGEDLFLKRFFGDKKEGFFVDIGAHHPKRFSNTYIFYKKGWRGINVDAMPNSMKAFQGIRNEDINLEVGISSEKSNGMNYYIFNDPALNTFSDQVVERLQNHQKYHLVETVKVPIITLETLFEQHLPTNQSIDFMSVDVEGFDLKVLQSNNWEKYRPMILLVESSHFLDMEEHLKSDIALFLNSVQYKLIGKTFKTLFFQSIV</sequence>
<feature type="domain" description="Methyltransferase FkbM" evidence="1">
    <location>
        <begin position="67"/>
        <end position="235"/>
    </location>
</feature>
<dbReference type="RefSeq" id="WP_014796188.1">
    <property type="nucleotide sequence ID" value="NC_018018.1"/>
</dbReference>
<dbReference type="HOGENOM" id="CLU_049570_2_0_10"/>
<dbReference type="InterPro" id="IPR053202">
    <property type="entry name" value="EGF_Rcpt_Signaling_Reg"/>
</dbReference>
<dbReference type="eggNOG" id="COG1196">
    <property type="taxonomic scope" value="Bacteria"/>
</dbReference>
<organism evidence="2 3">
    <name type="scientific">Bernardetia litoralis (strain ATCC 23117 / DSM 6794 / NBRC 15988 / NCIMB 1366 / Fx l1 / Sio-4)</name>
    <name type="common">Flexibacter litoralis</name>
    <dbReference type="NCBI Taxonomy" id="880071"/>
    <lineage>
        <taxon>Bacteria</taxon>
        <taxon>Pseudomonadati</taxon>
        <taxon>Bacteroidota</taxon>
        <taxon>Cytophagia</taxon>
        <taxon>Cytophagales</taxon>
        <taxon>Bernardetiaceae</taxon>
        <taxon>Bernardetia</taxon>
    </lineage>
</organism>
<dbReference type="InterPro" id="IPR006342">
    <property type="entry name" value="FkbM_mtfrase"/>
</dbReference>
<dbReference type="EMBL" id="CP003345">
    <property type="protein sequence ID" value="AFM02723.1"/>
    <property type="molecule type" value="Genomic_DNA"/>
</dbReference>
<dbReference type="Pfam" id="PF05050">
    <property type="entry name" value="Methyltransf_21"/>
    <property type="match status" value="1"/>
</dbReference>
<dbReference type="PANTHER" id="PTHR34009:SF2">
    <property type="entry name" value="PROTEIN STAR"/>
    <property type="match status" value="1"/>
</dbReference>